<accession>A0ABU1K9M6</accession>
<sequence>MTTEKRYEILNGLPPYGLMYIPISSDQETFYSEGYVVKFKKSDEEEWVANFRPGWIDYNNIFDFPEHNMIVVFAGGQGYIMNPDEQKPKMTFGLTIKDVIQKEDGSLICSDDIHILVLDNKTGEIWKSDRISWDGIKDLKLVENKVSGQTYDPTNSNKPWSDFEIDLETREIKGGSFQEFLDNNKHLEVQDNGMLREKNEKSQCTTKPISKRADSTKRNDNTFKKLWSRLTGK</sequence>
<dbReference type="Proteomes" id="UP001257659">
    <property type="component" value="Unassembled WGS sequence"/>
</dbReference>
<comment type="caution">
    <text evidence="2">The sequence shown here is derived from an EMBL/GenBank/DDBJ whole genome shotgun (WGS) entry which is preliminary data.</text>
</comment>
<feature type="region of interest" description="Disordered" evidence="1">
    <location>
        <begin position="198"/>
        <end position="218"/>
    </location>
</feature>
<dbReference type="EMBL" id="JAVDQA010000017">
    <property type="protein sequence ID" value="MDR6302314.1"/>
    <property type="molecule type" value="Genomic_DNA"/>
</dbReference>
<dbReference type="RefSeq" id="WP_309730837.1">
    <property type="nucleotide sequence ID" value="NZ_JAVDQA010000017.1"/>
</dbReference>
<protein>
    <submittedName>
        <fullName evidence="2">Uncharacterized protein</fullName>
    </submittedName>
</protein>
<gene>
    <name evidence="2" type="ORF">GGR31_002994</name>
</gene>
<keyword evidence="3" id="KW-1185">Reference proteome</keyword>
<evidence type="ECO:0000313" key="3">
    <source>
        <dbReference type="Proteomes" id="UP001257659"/>
    </source>
</evidence>
<evidence type="ECO:0000256" key="1">
    <source>
        <dbReference type="SAM" id="MobiDB-lite"/>
    </source>
</evidence>
<reference evidence="2 3" key="1">
    <citation type="submission" date="2023-07" db="EMBL/GenBank/DDBJ databases">
        <title>Genomic Encyclopedia of Type Strains, Phase IV (KMG-IV): sequencing the most valuable type-strain genomes for metagenomic binning, comparative biology and taxonomic classification.</title>
        <authorList>
            <person name="Goeker M."/>
        </authorList>
    </citation>
    <scope>NUCLEOTIDE SEQUENCE [LARGE SCALE GENOMIC DNA]</scope>
    <source>
        <strain evidence="2 3">DSM 102814</strain>
    </source>
</reference>
<organism evidence="2 3">
    <name type="scientific">Mesonia maritima</name>
    <dbReference type="NCBI Taxonomy" id="1793873"/>
    <lineage>
        <taxon>Bacteria</taxon>
        <taxon>Pseudomonadati</taxon>
        <taxon>Bacteroidota</taxon>
        <taxon>Flavobacteriia</taxon>
        <taxon>Flavobacteriales</taxon>
        <taxon>Flavobacteriaceae</taxon>
        <taxon>Mesonia</taxon>
    </lineage>
</organism>
<name>A0ABU1K9M6_9FLAO</name>
<evidence type="ECO:0000313" key="2">
    <source>
        <dbReference type="EMBL" id="MDR6302314.1"/>
    </source>
</evidence>
<proteinExistence type="predicted"/>